<dbReference type="GO" id="GO:0030422">
    <property type="term" value="P:siRNA processing"/>
    <property type="evidence" value="ECO:0007669"/>
    <property type="project" value="TreeGrafter"/>
</dbReference>
<dbReference type="GO" id="GO:0003723">
    <property type="term" value="F:RNA binding"/>
    <property type="evidence" value="ECO:0007669"/>
    <property type="project" value="UniProtKB-KW"/>
</dbReference>
<evidence type="ECO:0000313" key="3">
    <source>
        <dbReference type="EMBL" id="KAJ4386048.1"/>
    </source>
</evidence>
<sequence length="985" mass="112608">MRIYFGRRPLSRSLATPPGLANAPFVVLWEVMRVALECDVEIASLDLKYSESWKDQATLWTSLRSCRAFRRQRLPLESDHRAWKLGLAEDLVSGGEAVVLTATLHPTTSKVGPPMRLELHPLKREQSSRLFRKFGSDRFLEVRIPAVDSWHSGQDEIQAMVPWWLTRTSHRFMEREWSGFYVLERSLKVEALVGERRPELKSTFYDRVMLFAEEGQGIFRSRLPQTADSSMTLGHGLREACSRNEMLDWLLNLKMNGAQSYLKLFHRVSIGLTKTVPIMVLERRQISHRVEDLKSPNHEIMNDGAARISSSLMKKVRDTLGLPTIPTAIQGRLGSAKGMWLVDVTTGAREDWIETYPSQRKWKCDESEEAHRTLEVKSWSAELTSASLNTQFLPILEDRARHPRAMRATFVQNMVLDSEAEAGALKQALRNTALFRKWARDNTKPDPHRLLSQSVPFLGGLPDGDEDIMNFLVDGGFEPIKLQFLQDLVFRKMRTKADKMREDLKIKISKSTYAFMLMDFWGILEPNEVHLSFSSKFHDGTDELSDLDGIDVLVARSPAHLPSDIQKVKAVFKPALRHLRDVIIFSSKGEFPLAALLSGGDYDGDKAWVCWDPDIVNNFLNHPLPPQPNLAPYLTKDKTTLNDLRRAHGEEEYINTMIEKSFIFNLRPKLLGPCTSYKEKLCYHRYRISDKTAIKVSWLLSELADQPKQGVMFGQHDWNRFRNDVVGTRQEFTLPAYKTGNLPIKTDEASHIIDFLMYKAKQVVDGALTDLHAFLRSSGASTRDSDVEGYWDHFEGTFGDLSMNGRPRSRWFLTLRDALDSDVTACQREWNGLMGNGLQNYRENVDQVYTSWRAIKPRLPESHDADSVRMVRRFLTEDSPVVPDLGRWELLKASWTFKHHHQRRFVWQMAGRQLQAIKALAVRIDETFPSAERIPVPVVSNIYAALKPDNTYIQRLTSLDGGYDVVHDIDNEAAGLTSLAWGPSQ</sequence>
<dbReference type="Gene3D" id="1.10.8.790">
    <property type="entry name" value="RNA-dependent RNA polymerase, slab domain, helical subdomain-like"/>
    <property type="match status" value="1"/>
</dbReference>
<dbReference type="Proteomes" id="UP001140453">
    <property type="component" value="Unassembled WGS sequence"/>
</dbReference>
<keyword evidence="1" id="KW-0694">RNA-binding</keyword>
<dbReference type="PANTHER" id="PTHR23079:SF14">
    <property type="entry name" value="RNA-DEPENDENT RNA POLYMERASE"/>
    <property type="match status" value="1"/>
</dbReference>
<protein>
    <recommendedName>
        <fullName evidence="1">RNA-dependent RNA polymerase</fullName>
        <ecNumber evidence="1">2.7.7.48</ecNumber>
    </recommendedName>
</protein>
<dbReference type="PANTHER" id="PTHR23079">
    <property type="entry name" value="RNA-DEPENDENT RNA POLYMERASE"/>
    <property type="match status" value="1"/>
</dbReference>
<dbReference type="GO" id="GO:0003968">
    <property type="term" value="F:RNA-directed RNA polymerase activity"/>
    <property type="evidence" value="ECO:0007669"/>
    <property type="project" value="UniProtKB-KW"/>
</dbReference>
<keyword evidence="1" id="KW-0548">Nucleotidyltransferase</keyword>
<keyword evidence="4" id="KW-1185">Reference proteome</keyword>
<dbReference type="AlphaFoldDB" id="A0A9W8YJW0"/>
<dbReference type="InterPro" id="IPR007855">
    <property type="entry name" value="RDRP"/>
</dbReference>
<dbReference type="Pfam" id="PF05183">
    <property type="entry name" value="RdRP"/>
    <property type="match status" value="1"/>
</dbReference>
<dbReference type="GO" id="GO:0031380">
    <property type="term" value="C:nuclear RNA-directed RNA polymerase complex"/>
    <property type="evidence" value="ECO:0007669"/>
    <property type="project" value="TreeGrafter"/>
</dbReference>
<name>A0A9W8YJW0_9PEZI</name>
<gene>
    <name evidence="3" type="ORF">N0V93_008940</name>
</gene>
<comment type="catalytic activity">
    <reaction evidence="1">
        <text>RNA(n) + a ribonucleoside 5'-triphosphate = RNA(n+1) + diphosphate</text>
        <dbReference type="Rhea" id="RHEA:21248"/>
        <dbReference type="Rhea" id="RHEA-COMP:14527"/>
        <dbReference type="Rhea" id="RHEA-COMP:17342"/>
        <dbReference type="ChEBI" id="CHEBI:33019"/>
        <dbReference type="ChEBI" id="CHEBI:61557"/>
        <dbReference type="ChEBI" id="CHEBI:140395"/>
        <dbReference type="EC" id="2.7.7.48"/>
    </reaction>
</comment>
<comment type="similarity">
    <text evidence="1">Belongs to the RdRP family.</text>
</comment>
<comment type="caution">
    <text evidence="3">The sequence shown here is derived from an EMBL/GenBank/DDBJ whole genome shotgun (WGS) entry which is preliminary data.</text>
</comment>
<keyword evidence="1" id="KW-0808">Transferase</keyword>
<dbReference type="OrthoDB" id="10055769at2759"/>
<keyword evidence="1" id="KW-0696">RNA-directed RNA polymerase</keyword>
<proteinExistence type="inferred from homology"/>
<accession>A0A9W8YJW0</accession>
<evidence type="ECO:0000259" key="2">
    <source>
        <dbReference type="Pfam" id="PF05183"/>
    </source>
</evidence>
<dbReference type="EMBL" id="JAPEVB010000006">
    <property type="protein sequence ID" value="KAJ4386048.1"/>
    <property type="molecule type" value="Genomic_DNA"/>
</dbReference>
<organism evidence="3 4">
    <name type="scientific">Gnomoniopsis smithogilvyi</name>
    <dbReference type="NCBI Taxonomy" id="1191159"/>
    <lineage>
        <taxon>Eukaryota</taxon>
        <taxon>Fungi</taxon>
        <taxon>Dikarya</taxon>
        <taxon>Ascomycota</taxon>
        <taxon>Pezizomycotina</taxon>
        <taxon>Sordariomycetes</taxon>
        <taxon>Sordariomycetidae</taxon>
        <taxon>Diaporthales</taxon>
        <taxon>Gnomoniaceae</taxon>
        <taxon>Gnomoniopsis</taxon>
    </lineage>
</organism>
<dbReference type="InterPro" id="IPR057596">
    <property type="entry name" value="RDRP_core"/>
</dbReference>
<dbReference type="EC" id="2.7.7.48" evidence="1"/>
<evidence type="ECO:0000313" key="4">
    <source>
        <dbReference type="Proteomes" id="UP001140453"/>
    </source>
</evidence>
<feature type="domain" description="RDRP core" evidence="2">
    <location>
        <begin position="114"/>
        <end position="758"/>
    </location>
</feature>
<evidence type="ECO:0000256" key="1">
    <source>
        <dbReference type="RuleBase" id="RU363098"/>
    </source>
</evidence>
<reference evidence="3" key="1">
    <citation type="submission" date="2022-10" db="EMBL/GenBank/DDBJ databases">
        <title>Tapping the CABI collections for fungal endophytes: first genome assemblies for Collariella, Neodidymelliopsis, Ascochyta clinopodiicola, Didymella pomorum, Didymosphaeria variabile, Neocosmospora piperis and Neocucurbitaria cava.</title>
        <authorList>
            <person name="Hill R."/>
        </authorList>
    </citation>
    <scope>NUCLEOTIDE SEQUENCE</scope>
    <source>
        <strain evidence="3">IMI 355082</strain>
    </source>
</reference>